<keyword evidence="5 7" id="KW-0378">Hydrolase</keyword>
<comment type="caution">
    <text evidence="8">The sequence shown here is derived from an EMBL/GenBank/DDBJ whole genome shotgun (WGS) entry which is preliminary data.</text>
</comment>
<keyword evidence="4 7" id="KW-0732">Signal</keyword>
<dbReference type="PANTHER" id="PTHR38469:SF1">
    <property type="entry name" value="PERIPLASMIC PEPTIDASE SUBFAMILY S1B"/>
    <property type="match status" value="1"/>
</dbReference>
<feature type="chain" id="PRO_5044970831" description="Dipeptidyl-peptidase" evidence="7">
    <location>
        <begin position="18"/>
        <end position="732"/>
    </location>
</feature>
<evidence type="ECO:0000256" key="4">
    <source>
        <dbReference type="ARBA" id="ARBA00022729"/>
    </source>
</evidence>
<gene>
    <name evidence="8" type="ORF">H8R26_03190</name>
</gene>
<dbReference type="PANTHER" id="PTHR38469">
    <property type="entry name" value="PERIPLASMIC PEPTIDASE SUBFAMILY S1B"/>
    <property type="match status" value="1"/>
</dbReference>
<dbReference type="InterPro" id="IPR019500">
    <property type="entry name" value="Pep_S46"/>
</dbReference>
<keyword evidence="6 7" id="KW-0720">Serine protease</keyword>
<dbReference type="EMBL" id="JACRUM010000001">
    <property type="protein sequence ID" value="MBC5862417.1"/>
    <property type="molecule type" value="Genomic_DNA"/>
</dbReference>
<accession>A0ABR7JD74</accession>
<evidence type="ECO:0000313" key="8">
    <source>
        <dbReference type="EMBL" id="MBC5862417.1"/>
    </source>
</evidence>
<sequence>MKFLKLFLLLFVIQTQAQQGGMWIPSLLKGMNETEMKNLGMKMSIKDIYDVNQSSMKDAVPHFNGGCTSEVISPKGLLLTNHHCGYSQIQSHSSVDKDYLADGFWAYKMEDELPNENLTVTFMVKIEDVTTQILEGTATLANEADKQKKIQENITKLSASFPKESWQENKIRTFYEGNQYLLFVTETFSDVRLVGAPPTSIGKFGSDTDNWVWPRHTGDFSLFRIYADKNNRPAKYSKDNIPYTPKHFLPISLDGVAEDDFTLVFGYPGKTNEYLPSVAIEQIVNELNPAKIEIRDKALKVADGFMRKDNAIKIQYASKYASIANYWKKWIGETQGLQKSNAVAVKRNDEKTFQEKVKKAGKEKEYGTLLADFDKNYTAIAPYALARDYFMETVQRNTELLSAAYRLYQLEQVYNARGEQAFNDRKNNLIGGLADFYKNFNATVDEKVFEQLIALYATKSPKQFLPNSLANVDAKKLATAIYSTSKITSYAGLKELLSGDAATTLGNLRKDPAYQLVKELADSYNTQIAPKYDEINQTITALQRMYMKAQLELNANGRLFPDANSTLRVTYGKVKGYEPKDATLYTPVTYLEGVMEKYIPGDYEFDVPSKLVELYKNKDYGNYSDATGKIPVCFIGTNHTTGGNSGSPAVDANGNLIGLNFDRVWEGTMSDIYYDPSICRNIMVDIRYVLFIMDKYAGAKNLMAELKLVHPKKDKALINKPLKQKQSEKKSK</sequence>
<evidence type="ECO:0000256" key="7">
    <source>
        <dbReference type="RuleBase" id="RU366067"/>
    </source>
</evidence>
<protein>
    <recommendedName>
        <fullName evidence="7">Dipeptidyl-peptidase</fullName>
        <ecNumber evidence="7">3.4.14.-</ecNumber>
    </recommendedName>
</protein>
<dbReference type="Proteomes" id="UP000621670">
    <property type="component" value="Unassembled WGS sequence"/>
</dbReference>
<reference evidence="8 9" key="1">
    <citation type="submission" date="2020-08" db="EMBL/GenBank/DDBJ databases">
        <title>Description of novel Flavobacterium F-400 isolate.</title>
        <authorList>
            <person name="Saticioglu I."/>
            <person name="Duman M."/>
            <person name="Altun S."/>
        </authorList>
    </citation>
    <scope>NUCLEOTIDE SEQUENCE [LARGE SCALE GENOMIC DNA]</scope>
    <source>
        <strain evidence="8 9">F-400</strain>
    </source>
</reference>
<comment type="similarity">
    <text evidence="1 7">Belongs to the peptidase S46 family.</text>
</comment>
<proteinExistence type="inferred from homology"/>
<evidence type="ECO:0000256" key="2">
    <source>
        <dbReference type="ARBA" id="ARBA00022438"/>
    </source>
</evidence>
<name>A0ABR7JD74_9FLAO</name>
<evidence type="ECO:0000256" key="1">
    <source>
        <dbReference type="ARBA" id="ARBA00010491"/>
    </source>
</evidence>
<evidence type="ECO:0000256" key="3">
    <source>
        <dbReference type="ARBA" id="ARBA00022670"/>
    </source>
</evidence>
<keyword evidence="9" id="KW-1185">Reference proteome</keyword>
<evidence type="ECO:0000256" key="6">
    <source>
        <dbReference type="ARBA" id="ARBA00022825"/>
    </source>
</evidence>
<evidence type="ECO:0000256" key="5">
    <source>
        <dbReference type="ARBA" id="ARBA00022801"/>
    </source>
</evidence>
<dbReference type="InterPro" id="IPR009003">
    <property type="entry name" value="Peptidase_S1_PA"/>
</dbReference>
<feature type="signal peptide" evidence="7">
    <location>
        <begin position="1"/>
        <end position="17"/>
    </location>
</feature>
<keyword evidence="3 7" id="KW-0645">Protease</keyword>
<dbReference type="SUPFAM" id="SSF50494">
    <property type="entry name" value="Trypsin-like serine proteases"/>
    <property type="match status" value="1"/>
</dbReference>
<keyword evidence="2 7" id="KW-0031">Aminopeptidase</keyword>
<organism evidence="8 9">
    <name type="scientific">Flavobacterium turcicum</name>
    <dbReference type="NCBI Taxonomy" id="2764718"/>
    <lineage>
        <taxon>Bacteria</taxon>
        <taxon>Pseudomonadati</taxon>
        <taxon>Bacteroidota</taxon>
        <taxon>Flavobacteriia</taxon>
        <taxon>Flavobacteriales</taxon>
        <taxon>Flavobacteriaceae</taxon>
        <taxon>Flavobacterium</taxon>
    </lineage>
</organism>
<dbReference type="EC" id="3.4.14.-" evidence="7"/>
<evidence type="ECO:0000313" key="9">
    <source>
        <dbReference type="Proteomes" id="UP000621670"/>
    </source>
</evidence>
<comment type="function">
    <text evidence="7">Catalyzes the removal of dipeptides from the N-terminus of oligopeptides.</text>
</comment>
<dbReference type="Pfam" id="PF10459">
    <property type="entry name" value="Peptidase_S46"/>
    <property type="match status" value="1"/>
</dbReference>
<dbReference type="RefSeq" id="WP_166133203.1">
    <property type="nucleotide sequence ID" value="NZ_JAAOBY010000001.1"/>
</dbReference>